<feature type="non-terminal residue" evidence="1">
    <location>
        <position position="1"/>
    </location>
</feature>
<reference evidence="1" key="1">
    <citation type="submission" date="2021-06" db="EMBL/GenBank/DDBJ databases">
        <authorList>
            <person name="Kallberg Y."/>
            <person name="Tangrot J."/>
            <person name="Rosling A."/>
        </authorList>
    </citation>
    <scope>NUCLEOTIDE SEQUENCE</scope>
    <source>
        <strain evidence="1">AU212A</strain>
    </source>
</reference>
<evidence type="ECO:0000313" key="2">
    <source>
        <dbReference type="Proteomes" id="UP000789860"/>
    </source>
</evidence>
<organism evidence="1 2">
    <name type="scientific">Scutellospora calospora</name>
    <dbReference type="NCBI Taxonomy" id="85575"/>
    <lineage>
        <taxon>Eukaryota</taxon>
        <taxon>Fungi</taxon>
        <taxon>Fungi incertae sedis</taxon>
        <taxon>Mucoromycota</taxon>
        <taxon>Glomeromycotina</taxon>
        <taxon>Glomeromycetes</taxon>
        <taxon>Diversisporales</taxon>
        <taxon>Gigasporaceae</taxon>
        <taxon>Scutellospora</taxon>
    </lineage>
</organism>
<dbReference type="Proteomes" id="UP000789860">
    <property type="component" value="Unassembled WGS sequence"/>
</dbReference>
<proteinExistence type="predicted"/>
<keyword evidence="2" id="KW-1185">Reference proteome</keyword>
<gene>
    <name evidence="1" type="ORF">SCALOS_LOCUS4039</name>
</gene>
<name>A0ACA9LBY3_9GLOM</name>
<comment type="caution">
    <text evidence="1">The sequence shown here is derived from an EMBL/GenBank/DDBJ whole genome shotgun (WGS) entry which is preliminary data.</text>
</comment>
<accession>A0ACA9LBY3</accession>
<sequence>HYNQVVVSDFLRQVLTNTNYSQLSKNKQVYHLDLENELVEKQAYVEYAYKIEVKKNTCEIGIQTEETGNKMTYEIGIQVSDNMSYTFENYINLLQVQLSIKIYEIENLQKQLEYIYDYVIKS</sequence>
<evidence type="ECO:0000313" key="1">
    <source>
        <dbReference type="EMBL" id="CAG8520298.1"/>
    </source>
</evidence>
<dbReference type="EMBL" id="CAJVPM010005085">
    <property type="protein sequence ID" value="CAG8520298.1"/>
    <property type="molecule type" value="Genomic_DNA"/>
</dbReference>
<protein>
    <submittedName>
        <fullName evidence="1">8159_t:CDS:1</fullName>
    </submittedName>
</protein>